<evidence type="ECO:0000313" key="2">
    <source>
        <dbReference type="EMBL" id="GAA1200704.1"/>
    </source>
</evidence>
<dbReference type="Pfam" id="PF06245">
    <property type="entry name" value="DUF1015"/>
    <property type="match status" value="2"/>
</dbReference>
<reference evidence="3" key="1">
    <citation type="journal article" date="2019" name="Int. J. Syst. Evol. Microbiol.">
        <title>The Global Catalogue of Microorganisms (GCM) 10K type strain sequencing project: providing services to taxonomists for standard genome sequencing and annotation.</title>
        <authorList>
            <consortium name="The Broad Institute Genomics Platform"/>
            <consortium name="The Broad Institute Genome Sequencing Center for Infectious Disease"/>
            <person name="Wu L."/>
            <person name="Ma J."/>
        </authorList>
    </citation>
    <scope>NUCLEOTIDE SEQUENCE [LARGE SCALE GENOMIC DNA]</scope>
    <source>
        <strain evidence="3">JCM 12696</strain>
    </source>
</reference>
<feature type="region of interest" description="Disordered" evidence="1">
    <location>
        <begin position="1"/>
        <end position="43"/>
    </location>
</feature>
<protein>
    <submittedName>
        <fullName evidence="2">DUF1015 domain-containing protein</fullName>
    </submittedName>
</protein>
<dbReference type="EMBL" id="BAAAKV010000112">
    <property type="protein sequence ID" value="GAA1200704.1"/>
    <property type="molecule type" value="Genomic_DNA"/>
</dbReference>
<evidence type="ECO:0000313" key="3">
    <source>
        <dbReference type="Proteomes" id="UP001501371"/>
    </source>
</evidence>
<feature type="compositionally biased region" description="Pro residues" evidence="1">
    <location>
        <begin position="10"/>
        <end position="36"/>
    </location>
</feature>
<gene>
    <name evidence="2" type="ORF">GCM10009654_66520</name>
</gene>
<name>A0ABP4FU04_9ACTN</name>
<dbReference type="Proteomes" id="UP001501371">
    <property type="component" value="Unassembled WGS sequence"/>
</dbReference>
<keyword evidence="3" id="KW-1185">Reference proteome</keyword>
<accession>A0ABP4FU04</accession>
<dbReference type="PANTHER" id="PTHR36454:SF1">
    <property type="entry name" value="DUF1015 DOMAIN-CONTAINING PROTEIN"/>
    <property type="match status" value="1"/>
</dbReference>
<sequence length="491" mass="51838">MSTKTAGPTGPGPKGPGPAGPPPAGPGPTGPGPAGPDPEVEGKGLRLAPFRGLRYVPERVGSLSAVTSPPYDVVVRPDGLHHLESADPYNIVRLILPQAATAAERHRQAARTLGRWLTEGVLAPDPEPALYVYEQRKGDLLQRGVIGALALSPPEDGIVLPHEDVMAEVVADRAALMRTTSANLEPLLLTYRGEDGADHAADALLTHRPAHDTAAGSAATAGGPPVGGGSGTNAVIERTVRRPPLLATTTEDGFGHRLWSVTDPGDLADITCDLADHQALIADGHHRWATYLRLRGEHSATGPWAYGLVLLVDTARYPLQVRAIHRLLRALPVDRALAAVDGAFRVRTVPGPLPTALEALAEAAATGNAFLLAGDGGFHLLDRPDDGLLSRTVPADPPAAWRRLDATVLHSTLLDHIWRIPDDPDHIAYIHDAEAVVAQAERHGGTAVLMHPVREEVVRELARQGVTMPRKSTSFGPKPATGLVLRSLTQG</sequence>
<proteinExistence type="predicted"/>
<organism evidence="2 3">
    <name type="scientific">Streptomyces hebeiensis</name>
    <dbReference type="NCBI Taxonomy" id="229486"/>
    <lineage>
        <taxon>Bacteria</taxon>
        <taxon>Bacillati</taxon>
        <taxon>Actinomycetota</taxon>
        <taxon>Actinomycetes</taxon>
        <taxon>Kitasatosporales</taxon>
        <taxon>Streptomycetaceae</taxon>
        <taxon>Streptomyces</taxon>
    </lineage>
</organism>
<dbReference type="PANTHER" id="PTHR36454">
    <property type="entry name" value="LMO2823 PROTEIN"/>
    <property type="match status" value="1"/>
</dbReference>
<dbReference type="InterPro" id="IPR008323">
    <property type="entry name" value="UCP033563"/>
</dbReference>
<comment type="caution">
    <text evidence="2">The sequence shown here is derived from an EMBL/GenBank/DDBJ whole genome shotgun (WGS) entry which is preliminary data.</text>
</comment>
<evidence type="ECO:0000256" key="1">
    <source>
        <dbReference type="SAM" id="MobiDB-lite"/>
    </source>
</evidence>